<dbReference type="Pfam" id="PF02518">
    <property type="entry name" value="HATPase_c"/>
    <property type="match status" value="1"/>
</dbReference>
<dbReference type="InterPro" id="IPR050428">
    <property type="entry name" value="TCS_sensor_his_kinase"/>
</dbReference>
<dbReference type="InterPro" id="IPR005467">
    <property type="entry name" value="His_kinase_dom"/>
</dbReference>
<dbReference type="SMART" id="SM00387">
    <property type="entry name" value="HATPase_c"/>
    <property type="match status" value="1"/>
</dbReference>
<keyword evidence="8 11" id="KW-1133">Transmembrane helix</keyword>
<dbReference type="InterPro" id="IPR004358">
    <property type="entry name" value="Sig_transdc_His_kin-like_C"/>
</dbReference>
<dbReference type="InterPro" id="IPR003594">
    <property type="entry name" value="HATPase_dom"/>
</dbReference>
<proteinExistence type="predicted"/>
<evidence type="ECO:0000256" key="7">
    <source>
        <dbReference type="ARBA" id="ARBA00022777"/>
    </source>
</evidence>
<evidence type="ECO:0000256" key="6">
    <source>
        <dbReference type="ARBA" id="ARBA00022692"/>
    </source>
</evidence>
<keyword evidence="5" id="KW-0808">Transferase</keyword>
<dbReference type="Proteomes" id="UP000292423">
    <property type="component" value="Unassembled WGS sequence"/>
</dbReference>
<comment type="caution">
    <text evidence="14">The sequence shown here is derived from an EMBL/GenBank/DDBJ whole genome shotgun (WGS) entry which is preliminary data.</text>
</comment>
<reference evidence="14 15" key="1">
    <citation type="submission" date="2019-02" db="EMBL/GenBank/DDBJ databases">
        <title>Genomic Encyclopedia of Type Strains, Phase IV (KMG-IV): sequencing the most valuable type-strain genomes for metagenomic binning, comparative biology and taxonomic classification.</title>
        <authorList>
            <person name="Goeker M."/>
        </authorList>
    </citation>
    <scope>NUCLEOTIDE SEQUENCE [LARGE SCALE GENOMIC DNA]</scope>
    <source>
        <strain evidence="14 15">DSM 105135</strain>
    </source>
</reference>
<evidence type="ECO:0000259" key="12">
    <source>
        <dbReference type="PROSITE" id="PS50109"/>
    </source>
</evidence>
<evidence type="ECO:0000313" key="14">
    <source>
        <dbReference type="EMBL" id="RZU38420.1"/>
    </source>
</evidence>
<dbReference type="GO" id="GO:0016020">
    <property type="term" value="C:membrane"/>
    <property type="evidence" value="ECO:0007669"/>
    <property type="project" value="UniProtKB-SubCell"/>
</dbReference>
<dbReference type="InterPro" id="IPR036890">
    <property type="entry name" value="HATPase_C_sf"/>
</dbReference>
<dbReference type="PROSITE" id="PS50109">
    <property type="entry name" value="HIS_KIN"/>
    <property type="match status" value="1"/>
</dbReference>
<keyword evidence="4" id="KW-0597">Phosphoprotein</keyword>
<dbReference type="PANTHER" id="PTHR45436">
    <property type="entry name" value="SENSOR HISTIDINE KINASE YKOH"/>
    <property type="match status" value="1"/>
</dbReference>
<dbReference type="PANTHER" id="PTHR45436:SF5">
    <property type="entry name" value="SENSOR HISTIDINE KINASE TRCS"/>
    <property type="match status" value="1"/>
</dbReference>
<evidence type="ECO:0000256" key="5">
    <source>
        <dbReference type="ARBA" id="ARBA00022679"/>
    </source>
</evidence>
<evidence type="ECO:0000256" key="2">
    <source>
        <dbReference type="ARBA" id="ARBA00004370"/>
    </source>
</evidence>
<dbReference type="PROSITE" id="PS50885">
    <property type="entry name" value="HAMP"/>
    <property type="match status" value="1"/>
</dbReference>
<dbReference type="SUPFAM" id="SSF47384">
    <property type="entry name" value="Homodimeric domain of signal transducing histidine kinase"/>
    <property type="match status" value="1"/>
</dbReference>
<keyword evidence="9" id="KW-0902">Two-component regulatory system</keyword>
<comment type="catalytic activity">
    <reaction evidence="1">
        <text>ATP + protein L-histidine = ADP + protein N-phospho-L-histidine.</text>
        <dbReference type="EC" id="2.7.13.3"/>
    </reaction>
</comment>
<dbReference type="Gene3D" id="3.30.565.10">
    <property type="entry name" value="Histidine kinase-like ATPase, C-terminal domain"/>
    <property type="match status" value="1"/>
</dbReference>
<comment type="subcellular location">
    <subcellularLocation>
        <location evidence="2">Membrane</location>
    </subcellularLocation>
</comment>
<accession>A0A4Q7YM44</accession>
<dbReference type="EC" id="2.7.13.3" evidence="3"/>
<dbReference type="EMBL" id="SHKX01000013">
    <property type="protein sequence ID" value="RZU38420.1"/>
    <property type="molecule type" value="Genomic_DNA"/>
</dbReference>
<dbReference type="SUPFAM" id="SSF55874">
    <property type="entry name" value="ATPase domain of HSP90 chaperone/DNA topoisomerase II/histidine kinase"/>
    <property type="match status" value="1"/>
</dbReference>
<evidence type="ECO:0000259" key="13">
    <source>
        <dbReference type="PROSITE" id="PS50885"/>
    </source>
</evidence>
<evidence type="ECO:0000256" key="8">
    <source>
        <dbReference type="ARBA" id="ARBA00022989"/>
    </source>
</evidence>
<keyword evidence="6 11" id="KW-0812">Transmembrane</keyword>
<feature type="transmembrane region" description="Helical" evidence="11">
    <location>
        <begin position="179"/>
        <end position="202"/>
    </location>
</feature>
<dbReference type="Gene3D" id="1.10.287.130">
    <property type="match status" value="1"/>
</dbReference>
<dbReference type="CDD" id="cd00082">
    <property type="entry name" value="HisKA"/>
    <property type="match status" value="1"/>
</dbReference>
<dbReference type="RefSeq" id="WP_130413983.1">
    <property type="nucleotide sequence ID" value="NZ_SHKX01000013.1"/>
</dbReference>
<gene>
    <name evidence="14" type="ORF">EV700_2351</name>
</gene>
<evidence type="ECO:0000256" key="11">
    <source>
        <dbReference type="SAM" id="Phobius"/>
    </source>
</evidence>
<feature type="domain" description="HAMP" evidence="13">
    <location>
        <begin position="203"/>
        <end position="255"/>
    </location>
</feature>
<evidence type="ECO:0000256" key="1">
    <source>
        <dbReference type="ARBA" id="ARBA00000085"/>
    </source>
</evidence>
<keyword evidence="10 11" id="KW-0472">Membrane</keyword>
<evidence type="ECO:0000256" key="3">
    <source>
        <dbReference type="ARBA" id="ARBA00012438"/>
    </source>
</evidence>
<organism evidence="14 15">
    <name type="scientific">Fluviicoccus keumensis</name>
    <dbReference type="NCBI Taxonomy" id="1435465"/>
    <lineage>
        <taxon>Bacteria</taxon>
        <taxon>Pseudomonadati</taxon>
        <taxon>Pseudomonadota</taxon>
        <taxon>Gammaproteobacteria</taxon>
        <taxon>Moraxellales</taxon>
        <taxon>Moraxellaceae</taxon>
        <taxon>Fluviicoccus</taxon>
    </lineage>
</organism>
<feature type="transmembrane region" description="Helical" evidence="11">
    <location>
        <begin position="30"/>
        <end position="51"/>
    </location>
</feature>
<name>A0A4Q7YM44_9GAMM</name>
<dbReference type="InterPro" id="IPR003661">
    <property type="entry name" value="HisK_dim/P_dom"/>
</dbReference>
<dbReference type="OrthoDB" id="9809766at2"/>
<dbReference type="InterPro" id="IPR036097">
    <property type="entry name" value="HisK_dim/P_sf"/>
</dbReference>
<evidence type="ECO:0000256" key="10">
    <source>
        <dbReference type="ARBA" id="ARBA00023136"/>
    </source>
</evidence>
<dbReference type="GO" id="GO:0000155">
    <property type="term" value="F:phosphorelay sensor kinase activity"/>
    <property type="evidence" value="ECO:0007669"/>
    <property type="project" value="InterPro"/>
</dbReference>
<evidence type="ECO:0000313" key="15">
    <source>
        <dbReference type="Proteomes" id="UP000292423"/>
    </source>
</evidence>
<dbReference type="AlphaFoldDB" id="A0A4Q7YM44"/>
<evidence type="ECO:0000256" key="9">
    <source>
        <dbReference type="ARBA" id="ARBA00023012"/>
    </source>
</evidence>
<dbReference type="SMART" id="SM00388">
    <property type="entry name" value="HisKA"/>
    <property type="match status" value="1"/>
</dbReference>
<dbReference type="InterPro" id="IPR013727">
    <property type="entry name" value="2CSK_N"/>
</dbReference>
<keyword evidence="7 14" id="KW-0418">Kinase</keyword>
<evidence type="ECO:0000256" key="4">
    <source>
        <dbReference type="ARBA" id="ARBA00022553"/>
    </source>
</evidence>
<sequence length="487" mass="54407">MAEPVVSRRERRLRGKVPRLRRVYSLRGRLLLWMLIPLLLVLSCSGVIAYYQAMYYANSEYDQTLYKHVHSLAQLVERRGNRIVLNMPKQAKRMFLWNAFDTTYYQIRTEKRVIAGEKVFPVPQGRVLKYDDTMIYDGDFKGTPVRAAQLLLDLPELEETVQIKVAQTQFRRQKLTSKILLSVVAPQLALIFIVFLVVSVGVNRSLRPLSAITRALEKQTHQRISPVPDEGVPREVQPLAQAINDLLQRLDEALGAQRRFIANAAHQLRTPLTAIRLNMERQENADSPADRDEAGRHLRTSVERTIRLSRQLLTLARAEPESLRQSALESIDLVALMREEGSEWVPVVLDAGGELSLEAPETPIRILGHAVLLRECVSNLIDNALKYGGPGVRIALQVEAQPQPSFTVLDNGPGIDPEVGDRIFERFFRNDEGGEGAGLGLSIVKEIAQLHGARIVLGPGLEGRGLRVSLVLPLPEAAIVPAGQRAG</sequence>
<keyword evidence="15" id="KW-1185">Reference proteome</keyword>
<dbReference type="Pfam" id="PF00512">
    <property type="entry name" value="HisKA"/>
    <property type="match status" value="1"/>
</dbReference>
<feature type="domain" description="Histidine kinase" evidence="12">
    <location>
        <begin position="263"/>
        <end position="476"/>
    </location>
</feature>
<dbReference type="Pfam" id="PF08521">
    <property type="entry name" value="2CSK_N"/>
    <property type="match status" value="1"/>
</dbReference>
<protein>
    <recommendedName>
        <fullName evidence="3">histidine kinase</fullName>
        <ecNumber evidence="3">2.7.13.3</ecNumber>
    </recommendedName>
</protein>
<dbReference type="PRINTS" id="PR00344">
    <property type="entry name" value="BCTRLSENSOR"/>
</dbReference>
<dbReference type="InterPro" id="IPR003660">
    <property type="entry name" value="HAMP_dom"/>
</dbReference>